<dbReference type="EMBL" id="BFEA01000308">
    <property type="protein sequence ID" value="GBG78991.1"/>
    <property type="molecule type" value="Genomic_DNA"/>
</dbReference>
<evidence type="ECO:0000313" key="2">
    <source>
        <dbReference type="EMBL" id="GBG78991.1"/>
    </source>
</evidence>
<sequence length="1009" mass="116950">MGEPVVTEPQEALKTGTSSGRREATRRRSPKYERRETMEDRHMDDWRESSRESYWRDKDRDRAPPRLVFDPQTGESHPLPYESKDHYIITHKASKPPTFRGYGITEYLEKWELHVIRSQWSEEEIIENFLFNVDPSLGKEVKEARPKDGKWTTYKKNLIELYKLEDNKYSIKDLETMTQDEDESVRAFGMRFQKIFDVLMKKGKISEVERCTIFIGHLSKGRQKSILRDLPRDKLGLPEVLKLEIKAEADDYKDLVWRGMRRRDFSLYKEYATDRCPDFKAYPWPEKNKAVTEDPRTLTDYRARERDRDDEPWRRRDDEIDRDRRTREMYGRARRLDDYSRSPRYEPDGGRGDSRGRWESDQDRRDGYKDDKYARSDRDGHRDDRYERTDRDEYRGGRYERGDRPDDSRGRYDRDDRRDDSRGRYDRGDRRDDSRGRNERGGYGASADPYPKSPDHRAARGSTSRSADDRPPTPMNSCVYYRRDNHIKRDCPDLKRAIDEGLVVLDDLKYVKWADDLGDVSMFPSMKENVEARRVKPSKGKEPVRSQSIKITFEGDMATTPIRVAATKSARGSTSKKTDTDYVMAEKDGRRIEGEEVILSPRKRGVKKFLVKSSLDEIDMVEPQRRALRQPMQCFILEYLAASKPARDELQMVTWKTRIPLSEEAQGAPKAETPTVAVTGVALELDRSYLFEIEPTDGRKQQITGVCHKAAIEVQGVRVTLPVFAVKNCSSDLLLGRTWLSHVHAVTIERPDGSQTLSIKKLDGTQVMIETVEPRDPRNRATLAVGARPSDQIKLLPISGREVRFREKKYGPLLTEEEGRIVEVKDLGSRLIVDGNSYPKETEQEFGGVVYVFFKGTAPYGGLPKRHKRVAQKVKLAAVGRERSALEGISEEEIAKEIKERKKKEPQRLTEERIAGMDIGDGNLTPQERERVIEILKTCDKAIAFSDAERGRVDPRYAKPARIYTIPHVPWNDAGWKYAMKEKEEIIAFLKEKMVSHVAEPSDSAYANQ</sequence>
<keyword evidence="3" id="KW-1185">Reference proteome</keyword>
<comment type="caution">
    <text evidence="2">The sequence shown here is derived from an EMBL/GenBank/DDBJ whole genome shotgun (WGS) entry which is preliminary data.</text>
</comment>
<dbReference type="CDD" id="cd00303">
    <property type="entry name" value="retropepsin_like"/>
    <property type="match status" value="1"/>
</dbReference>
<organism evidence="2 3">
    <name type="scientific">Chara braunii</name>
    <name type="common">Braun's stonewort</name>
    <dbReference type="NCBI Taxonomy" id="69332"/>
    <lineage>
        <taxon>Eukaryota</taxon>
        <taxon>Viridiplantae</taxon>
        <taxon>Streptophyta</taxon>
        <taxon>Charophyceae</taxon>
        <taxon>Charales</taxon>
        <taxon>Characeae</taxon>
        <taxon>Chara</taxon>
    </lineage>
</organism>
<dbReference type="Gramene" id="GBG78991">
    <property type="protein sequence ID" value="GBG78991"/>
    <property type="gene ID" value="CBR_g28704"/>
</dbReference>
<proteinExistence type="predicted"/>
<evidence type="ECO:0000256" key="1">
    <source>
        <dbReference type="SAM" id="MobiDB-lite"/>
    </source>
</evidence>
<protein>
    <submittedName>
        <fullName evidence="2">Uncharacterized protein</fullName>
    </submittedName>
</protein>
<feature type="region of interest" description="Disordered" evidence="1">
    <location>
        <begin position="334"/>
        <end position="478"/>
    </location>
</feature>
<reference evidence="2 3" key="1">
    <citation type="journal article" date="2018" name="Cell">
        <title>The Chara Genome: Secondary Complexity and Implications for Plant Terrestrialization.</title>
        <authorList>
            <person name="Nishiyama T."/>
            <person name="Sakayama H."/>
            <person name="Vries J.D."/>
            <person name="Buschmann H."/>
            <person name="Saint-Marcoux D."/>
            <person name="Ullrich K.K."/>
            <person name="Haas F.B."/>
            <person name="Vanderstraeten L."/>
            <person name="Becker D."/>
            <person name="Lang D."/>
            <person name="Vosolsobe S."/>
            <person name="Rombauts S."/>
            <person name="Wilhelmsson P.K.I."/>
            <person name="Janitza P."/>
            <person name="Kern R."/>
            <person name="Heyl A."/>
            <person name="Rumpler F."/>
            <person name="Villalobos L.I.A.C."/>
            <person name="Clay J.M."/>
            <person name="Skokan R."/>
            <person name="Toyoda A."/>
            <person name="Suzuki Y."/>
            <person name="Kagoshima H."/>
            <person name="Schijlen E."/>
            <person name="Tajeshwar N."/>
            <person name="Catarino B."/>
            <person name="Hetherington A.J."/>
            <person name="Saltykova A."/>
            <person name="Bonnot C."/>
            <person name="Breuninger H."/>
            <person name="Symeonidi A."/>
            <person name="Radhakrishnan G.V."/>
            <person name="Van Nieuwerburgh F."/>
            <person name="Deforce D."/>
            <person name="Chang C."/>
            <person name="Karol K.G."/>
            <person name="Hedrich R."/>
            <person name="Ulvskov P."/>
            <person name="Glockner G."/>
            <person name="Delwiche C.F."/>
            <person name="Petrasek J."/>
            <person name="Van de Peer Y."/>
            <person name="Friml J."/>
            <person name="Beilby M."/>
            <person name="Dolan L."/>
            <person name="Kohara Y."/>
            <person name="Sugano S."/>
            <person name="Fujiyama A."/>
            <person name="Delaux P.-M."/>
            <person name="Quint M."/>
            <person name="TheiBen G."/>
            <person name="Hagemann M."/>
            <person name="Harholt J."/>
            <person name="Dunand C."/>
            <person name="Zachgo S."/>
            <person name="Langdale J."/>
            <person name="Maumus F."/>
            <person name="Straeten D.V.D."/>
            <person name="Gould S.B."/>
            <person name="Rensing S.A."/>
        </authorList>
    </citation>
    <scope>NUCLEOTIDE SEQUENCE [LARGE SCALE GENOMIC DNA]</scope>
    <source>
        <strain evidence="2 3">S276</strain>
    </source>
</reference>
<dbReference type="Proteomes" id="UP000265515">
    <property type="component" value="Unassembled WGS sequence"/>
</dbReference>
<gene>
    <name evidence="2" type="ORF">CBR_g28704</name>
</gene>
<feature type="compositionally biased region" description="Basic and acidic residues" evidence="1">
    <location>
        <begin position="334"/>
        <end position="440"/>
    </location>
</feature>
<dbReference type="AlphaFoldDB" id="A0A388L9K7"/>
<feature type="region of interest" description="Disordered" evidence="1">
    <location>
        <begin position="1"/>
        <end position="81"/>
    </location>
</feature>
<feature type="compositionally biased region" description="Basic and acidic residues" evidence="1">
    <location>
        <begin position="30"/>
        <end position="64"/>
    </location>
</feature>
<name>A0A388L9K7_CHABU</name>
<evidence type="ECO:0000313" key="3">
    <source>
        <dbReference type="Proteomes" id="UP000265515"/>
    </source>
</evidence>
<accession>A0A388L9K7</accession>